<evidence type="ECO:0000313" key="2">
    <source>
        <dbReference type="EMBL" id="MBZ7986859.1"/>
    </source>
</evidence>
<evidence type="ECO:0000313" key="3">
    <source>
        <dbReference type="Proteomes" id="UP000786183"/>
    </source>
</evidence>
<organism evidence="2 3">
    <name type="scientific">Campylobacter canadensis</name>
    <dbReference type="NCBI Taxonomy" id="449520"/>
    <lineage>
        <taxon>Bacteria</taxon>
        <taxon>Pseudomonadati</taxon>
        <taxon>Campylobacterota</taxon>
        <taxon>Epsilonproteobacteria</taxon>
        <taxon>Campylobacterales</taxon>
        <taxon>Campylobacteraceae</taxon>
        <taxon>Campylobacter</taxon>
    </lineage>
</organism>
<feature type="transmembrane region" description="Helical" evidence="1">
    <location>
        <begin position="46"/>
        <end position="65"/>
    </location>
</feature>
<reference evidence="2 3" key="1">
    <citation type="submission" date="2020-07" db="EMBL/GenBank/DDBJ databases">
        <title>Transfer of Campylobacter canadensis to the novel genus Avispirillum gen. nov., that also includes two novel species recovered from migratory waterfowl: Avispirillum anseris sp. nov. and Avispirillum brantae sp. nov.</title>
        <authorList>
            <person name="Miller W.G."/>
            <person name="Chapman M.H."/>
            <person name="Yee E."/>
            <person name="Inglis G.D."/>
        </authorList>
    </citation>
    <scope>NUCLEOTIDE SEQUENCE [LARGE SCALE GENOMIC DNA]</scope>
    <source>
        <strain evidence="2 3">L283</strain>
    </source>
</reference>
<gene>
    <name evidence="2" type="ORF">AVCANL283_01835</name>
</gene>
<dbReference type="EMBL" id="JACGBB010000003">
    <property type="protein sequence ID" value="MBZ7986859.1"/>
    <property type="molecule type" value="Genomic_DNA"/>
</dbReference>
<accession>A0ABS7WSD5</accession>
<keyword evidence="3" id="KW-1185">Reference proteome</keyword>
<dbReference type="Pfam" id="PF09624">
    <property type="entry name" value="DUF2393"/>
    <property type="match status" value="1"/>
</dbReference>
<keyword evidence="1" id="KW-0472">Membrane</keyword>
<name>A0ABS7WSD5_9BACT</name>
<comment type="caution">
    <text evidence="2">The sequence shown here is derived from an EMBL/GenBank/DDBJ whole genome shotgun (WGS) entry which is preliminary data.</text>
</comment>
<proteinExistence type="predicted"/>
<sequence>MNNLKEFIFFHLQNFYTQDWLILGCSFLIFIFFILLIILLLRFASLCVLLIIICIFTDIAFFYYAKDLVDKKYRNREFVVLKDYKMMYSDNLYILYKLSNNSKHNFSICKLNYTINTPSKNYLEKIKKIFKPFKSETIIIKDLKKNEYVEKELIIKNIKINNYKLSYNSVCY</sequence>
<dbReference type="Proteomes" id="UP000786183">
    <property type="component" value="Unassembled WGS sequence"/>
</dbReference>
<dbReference type="InterPro" id="IPR013417">
    <property type="entry name" value="CHP02588"/>
</dbReference>
<feature type="transmembrane region" description="Helical" evidence="1">
    <location>
        <begin position="20"/>
        <end position="41"/>
    </location>
</feature>
<evidence type="ECO:0000256" key="1">
    <source>
        <dbReference type="SAM" id="Phobius"/>
    </source>
</evidence>
<keyword evidence="1" id="KW-1133">Transmembrane helix</keyword>
<protein>
    <submittedName>
        <fullName evidence="2">DUF2393 family protein</fullName>
    </submittedName>
</protein>
<keyword evidence="1" id="KW-0812">Transmembrane</keyword>
<dbReference type="RefSeq" id="WP_172230798.1">
    <property type="nucleotide sequence ID" value="NZ_CP035946.1"/>
</dbReference>